<dbReference type="EMBL" id="JBANRG010000070">
    <property type="protein sequence ID" value="KAK7440025.1"/>
    <property type="molecule type" value="Genomic_DNA"/>
</dbReference>
<reference evidence="2 3" key="1">
    <citation type="submission" date="2024-01" db="EMBL/GenBank/DDBJ databases">
        <title>A draft genome for the cacao thread blight pathogen Marasmiellus scandens.</title>
        <authorList>
            <person name="Baruah I.K."/>
            <person name="Leung J."/>
            <person name="Bukari Y."/>
            <person name="Amoako-Attah I."/>
            <person name="Meinhardt L.W."/>
            <person name="Bailey B.A."/>
            <person name="Cohen S.P."/>
        </authorList>
    </citation>
    <scope>NUCLEOTIDE SEQUENCE [LARGE SCALE GENOMIC DNA]</scope>
    <source>
        <strain evidence="2 3">GH-19</strain>
    </source>
</reference>
<accession>A0ABR1ISG4</accession>
<comment type="caution">
    <text evidence="2">The sequence shown here is derived from an EMBL/GenBank/DDBJ whole genome shotgun (WGS) entry which is preliminary data.</text>
</comment>
<dbReference type="Pfam" id="PF06985">
    <property type="entry name" value="HET"/>
    <property type="match status" value="1"/>
</dbReference>
<evidence type="ECO:0000313" key="2">
    <source>
        <dbReference type="EMBL" id="KAK7440025.1"/>
    </source>
</evidence>
<name>A0ABR1ISG4_9AGAR</name>
<evidence type="ECO:0000259" key="1">
    <source>
        <dbReference type="Pfam" id="PF06985"/>
    </source>
</evidence>
<protein>
    <recommendedName>
        <fullName evidence="1">Heterokaryon incompatibility domain-containing protein</fullName>
    </recommendedName>
</protein>
<organism evidence="2 3">
    <name type="scientific">Marasmiellus scandens</name>
    <dbReference type="NCBI Taxonomy" id="2682957"/>
    <lineage>
        <taxon>Eukaryota</taxon>
        <taxon>Fungi</taxon>
        <taxon>Dikarya</taxon>
        <taxon>Basidiomycota</taxon>
        <taxon>Agaricomycotina</taxon>
        <taxon>Agaricomycetes</taxon>
        <taxon>Agaricomycetidae</taxon>
        <taxon>Agaricales</taxon>
        <taxon>Marasmiineae</taxon>
        <taxon>Omphalotaceae</taxon>
        <taxon>Marasmiellus</taxon>
    </lineage>
</organism>
<evidence type="ECO:0000313" key="3">
    <source>
        <dbReference type="Proteomes" id="UP001498398"/>
    </source>
</evidence>
<dbReference type="PANTHER" id="PTHR10622:SF10">
    <property type="entry name" value="HET DOMAIN-CONTAINING PROTEIN"/>
    <property type="match status" value="1"/>
</dbReference>
<feature type="domain" description="Heterokaryon incompatibility" evidence="1">
    <location>
        <begin position="80"/>
        <end position="167"/>
    </location>
</feature>
<gene>
    <name evidence="2" type="ORF">VKT23_017277</name>
</gene>
<keyword evidence="3" id="KW-1185">Reference proteome</keyword>
<dbReference type="Proteomes" id="UP001498398">
    <property type="component" value="Unassembled WGS sequence"/>
</dbReference>
<dbReference type="InterPro" id="IPR010730">
    <property type="entry name" value="HET"/>
</dbReference>
<proteinExistence type="predicted"/>
<dbReference type="PANTHER" id="PTHR10622">
    <property type="entry name" value="HET DOMAIN-CONTAINING PROTEIN"/>
    <property type="match status" value="1"/>
</dbReference>
<sequence length="314" mass="36044">MHIGPSVDVDDSPSPSSSFSYAPLYISHRHLHTEESNVTVIQNPTSPALMAPINVCPRRFIDSDTLRLVEFSENDFIPPYAILSHKWIWGSEVRYDEFKRPYEETFLMPGYQKIKAACQQASRDGIRLVWLDTCCIDYGRPADIAINVISMYAYYQNAEVCYTYLADIVDGSTLGGSEWFRRGWTLQELLAPRTVVFFNRYWQRIGDKRQLQNDLHWITTIPPAVLSGESSIQDIDVLTRISWAKGRKTTREQDLAYSLQGLLGVSIQPDFQESYLCSFKRLGKALLDVRPELKERLGLNDELFSDDDQFSVFT</sequence>